<accession>A0A2S8SXK2</accession>
<keyword evidence="4 6" id="KW-1133">Transmembrane helix</keyword>
<comment type="subcellular location">
    <subcellularLocation>
        <location evidence="1">Cell membrane</location>
        <topology evidence="1">Multi-pass membrane protein</topology>
    </subcellularLocation>
</comment>
<feature type="transmembrane region" description="Helical" evidence="6">
    <location>
        <begin position="162"/>
        <end position="184"/>
    </location>
</feature>
<evidence type="ECO:0000256" key="2">
    <source>
        <dbReference type="ARBA" id="ARBA00022475"/>
    </source>
</evidence>
<evidence type="ECO:0000256" key="3">
    <source>
        <dbReference type="ARBA" id="ARBA00022692"/>
    </source>
</evidence>
<feature type="transmembrane region" description="Helical" evidence="6">
    <location>
        <begin position="54"/>
        <end position="75"/>
    </location>
</feature>
<dbReference type="PANTHER" id="PTHR30294:SF29">
    <property type="entry name" value="MULTIDRUG ABC TRANSPORTER PERMEASE YBHS-RELATED"/>
    <property type="match status" value="1"/>
</dbReference>
<sequence length="240" mass="26271">MTTTLHLAWKEIRAYFSSWVAYVLCAGWLFLAGLTFVSLLGANSPGAPFSLAPLYQNLIVVLLFLTPLLTMRLIAEERAQGTFEMLFTSPLTEWQVTLGKWLGALFFCAVLLLLTLQFPFFVASYGAGDAAPTWGAYIALVCLAATFCAFGVFCSSLSESQIVAGFLTFGGLLLSWMLSFFAAVSPESSIATLAGELSVFTHFARMLGGAIDTQDLMFFVSLTGFFLYATTRVLESRKWK</sequence>
<evidence type="ECO:0000313" key="7">
    <source>
        <dbReference type="EMBL" id="PQV65527.1"/>
    </source>
</evidence>
<dbReference type="GO" id="GO:0005886">
    <property type="term" value="C:plasma membrane"/>
    <property type="evidence" value="ECO:0007669"/>
    <property type="project" value="UniProtKB-SubCell"/>
</dbReference>
<protein>
    <submittedName>
        <fullName evidence="7">ABC-2 type transport system permease protein</fullName>
    </submittedName>
</protein>
<dbReference type="AlphaFoldDB" id="A0A2S8SXK2"/>
<feature type="transmembrane region" description="Helical" evidence="6">
    <location>
        <begin position="216"/>
        <end position="234"/>
    </location>
</feature>
<evidence type="ECO:0000256" key="5">
    <source>
        <dbReference type="ARBA" id="ARBA00023136"/>
    </source>
</evidence>
<dbReference type="PANTHER" id="PTHR30294">
    <property type="entry name" value="MEMBRANE COMPONENT OF ABC TRANSPORTER YHHJ-RELATED"/>
    <property type="match status" value="1"/>
</dbReference>
<evidence type="ECO:0000256" key="1">
    <source>
        <dbReference type="ARBA" id="ARBA00004651"/>
    </source>
</evidence>
<dbReference type="RefSeq" id="WP_105482255.1">
    <property type="nucleotide sequence ID" value="NZ_NIGF01000001.1"/>
</dbReference>
<evidence type="ECO:0000256" key="4">
    <source>
        <dbReference type="ARBA" id="ARBA00022989"/>
    </source>
</evidence>
<dbReference type="InParanoid" id="A0A2S8SXK2"/>
<evidence type="ECO:0000256" key="6">
    <source>
        <dbReference type="SAM" id="Phobius"/>
    </source>
</evidence>
<evidence type="ECO:0000313" key="8">
    <source>
        <dbReference type="Proteomes" id="UP000237684"/>
    </source>
</evidence>
<comment type="caution">
    <text evidence="7">The sequence shown here is derived from an EMBL/GenBank/DDBJ whole genome shotgun (WGS) entry which is preliminary data.</text>
</comment>
<dbReference type="InterPro" id="IPR051449">
    <property type="entry name" value="ABC-2_transporter_component"/>
</dbReference>
<keyword evidence="2" id="KW-1003">Cell membrane</keyword>
<proteinExistence type="predicted"/>
<dbReference type="GO" id="GO:0140359">
    <property type="term" value="F:ABC-type transporter activity"/>
    <property type="evidence" value="ECO:0007669"/>
    <property type="project" value="InterPro"/>
</dbReference>
<name>A0A2S8SXK2_9BACT</name>
<feature type="transmembrane region" description="Helical" evidence="6">
    <location>
        <begin position="20"/>
        <end position="42"/>
    </location>
</feature>
<keyword evidence="8" id="KW-1185">Reference proteome</keyword>
<reference evidence="7 8" key="1">
    <citation type="journal article" date="2018" name="Syst. Appl. Microbiol.">
        <title>Abditibacterium utsteinense sp. nov., the first cultivated member of candidate phylum FBP, isolated from ice-free Antarctic soil samples.</title>
        <authorList>
            <person name="Tahon G."/>
            <person name="Tytgat B."/>
            <person name="Lebbe L."/>
            <person name="Carlier A."/>
            <person name="Willems A."/>
        </authorList>
    </citation>
    <scope>NUCLEOTIDE SEQUENCE [LARGE SCALE GENOMIC DNA]</scope>
    <source>
        <strain evidence="7 8">LMG 29911</strain>
    </source>
</reference>
<dbReference type="Pfam" id="PF12679">
    <property type="entry name" value="ABC2_membrane_2"/>
    <property type="match status" value="1"/>
</dbReference>
<feature type="transmembrane region" description="Helical" evidence="6">
    <location>
        <begin position="101"/>
        <end position="122"/>
    </location>
</feature>
<gene>
    <name evidence="7" type="ORF">B1R32_101269</name>
</gene>
<dbReference type="EMBL" id="NIGF01000001">
    <property type="protein sequence ID" value="PQV65527.1"/>
    <property type="molecule type" value="Genomic_DNA"/>
</dbReference>
<keyword evidence="5 6" id="KW-0472">Membrane</keyword>
<keyword evidence="3 6" id="KW-0812">Transmembrane</keyword>
<feature type="transmembrane region" description="Helical" evidence="6">
    <location>
        <begin position="134"/>
        <end position="155"/>
    </location>
</feature>
<dbReference type="OrthoDB" id="9794512at2"/>
<organism evidence="7 8">
    <name type="scientific">Abditibacterium utsteinense</name>
    <dbReference type="NCBI Taxonomy" id="1960156"/>
    <lineage>
        <taxon>Bacteria</taxon>
        <taxon>Pseudomonadati</taxon>
        <taxon>Abditibacteriota</taxon>
        <taxon>Abditibacteriia</taxon>
        <taxon>Abditibacteriales</taxon>
        <taxon>Abditibacteriaceae</taxon>
        <taxon>Abditibacterium</taxon>
    </lineage>
</organism>
<dbReference type="Proteomes" id="UP000237684">
    <property type="component" value="Unassembled WGS sequence"/>
</dbReference>